<evidence type="ECO:0000256" key="4">
    <source>
        <dbReference type="ARBA" id="ARBA00023242"/>
    </source>
</evidence>
<evidence type="ECO:0000313" key="7">
    <source>
        <dbReference type="EMBL" id="PFH36566.1"/>
    </source>
</evidence>
<feature type="region of interest" description="Disordered" evidence="5">
    <location>
        <begin position="1"/>
        <end position="117"/>
    </location>
</feature>
<dbReference type="PANTHER" id="PTHR12826:SF13">
    <property type="entry name" value="RNA-BINDING PROTEIN PNO1"/>
    <property type="match status" value="1"/>
</dbReference>
<evidence type="ECO:0000256" key="3">
    <source>
        <dbReference type="ARBA" id="ARBA00022884"/>
    </source>
</evidence>
<dbReference type="RefSeq" id="XP_029220575.1">
    <property type="nucleotide sequence ID" value="XM_029363209.1"/>
</dbReference>
<feature type="compositionally biased region" description="Low complexity" evidence="5">
    <location>
        <begin position="88"/>
        <end position="101"/>
    </location>
</feature>
<feature type="compositionally biased region" description="Acidic residues" evidence="5">
    <location>
        <begin position="61"/>
        <end position="71"/>
    </location>
</feature>
<dbReference type="PANTHER" id="PTHR12826">
    <property type="entry name" value="RIBONUCLEASE Y"/>
    <property type="match status" value="1"/>
</dbReference>
<dbReference type="OrthoDB" id="1932641at2759"/>
<dbReference type="GO" id="GO:0005730">
    <property type="term" value="C:nucleolus"/>
    <property type="evidence" value="ECO:0007669"/>
    <property type="project" value="UniProtKB-SubCell"/>
</dbReference>
<proteinExistence type="inferred from homology"/>
<reference evidence="7 8" key="1">
    <citation type="submission" date="2017-09" db="EMBL/GenBank/DDBJ databases">
        <title>Genome sequencing of Besnoitia besnoiti strain Bb-Ger1.</title>
        <authorList>
            <person name="Schares G."/>
            <person name="Venepally P."/>
            <person name="Lorenzi H.A."/>
        </authorList>
    </citation>
    <scope>NUCLEOTIDE SEQUENCE [LARGE SCALE GENOMIC DNA]</scope>
    <source>
        <strain evidence="7 8">Bb-Ger1</strain>
    </source>
</reference>
<dbReference type="InterPro" id="IPR055212">
    <property type="entry name" value="KH-I_PNO1_first"/>
</dbReference>
<comment type="similarity">
    <text evidence="2">Belongs to the PNO1 family.</text>
</comment>
<keyword evidence="4" id="KW-0539">Nucleus</keyword>
<evidence type="ECO:0000256" key="5">
    <source>
        <dbReference type="SAM" id="MobiDB-lite"/>
    </source>
</evidence>
<keyword evidence="8" id="KW-1185">Reference proteome</keyword>
<comment type="subcellular location">
    <subcellularLocation>
        <location evidence="1">Nucleus</location>
        <location evidence="1">Nucleolus</location>
    </subcellularLocation>
</comment>
<dbReference type="VEuPathDB" id="ToxoDB:BESB_047580"/>
<gene>
    <name evidence="7" type="ORF">BESB_047580</name>
</gene>
<feature type="domain" description="K Homology" evidence="6">
    <location>
        <begin position="223"/>
        <end position="296"/>
    </location>
</feature>
<keyword evidence="3" id="KW-0694">RNA-binding</keyword>
<dbReference type="Gene3D" id="3.30.1370.10">
    <property type="entry name" value="K Homology domain, type 1"/>
    <property type="match status" value="1"/>
</dbReference>
<dbReference type="SMART" id="SM00322">
    <property type="entry name" value="KH"/>
    <property type="match status" value="1"/>
</dbReference>
<dbReference type="FunFam" id="3.30.1370.10:FF:000009">
    <property type="entry name" value="RNA-binding protein PNO1"/>
    <property type="match status" value="1"/>
</dbReference>
<dbReference type="InterPro" id="IPR036612">
    <property type="entry name" value="KH_dom_type_1_sf"/>
</dbReference>
<dbReference type="CDD" id="cd22391">
    <property type="entry name" value="KH-I_PNO1_rpt1"/>
    <property type="match status" value="1"/>
</dbReference>
<accession>A0A2A9MKP4</accession>
<dbReference type="GO" id="GO:0003723">
    <property type="term" value="F:RNA binding"/>
    <property type="evidence" value="ECO:0007669"/>
    <property type="project" value="UniProtKB-KW"/>
</dbReference>
<evidence type="ECO:0000256" key="2">
    <source>
        <dbReference type="ARBA" id="ARBA00007515"/>
    </source>
</evidence>
<protein>
    <submittedName>
        <fullName evidence="7">Putative pre-rRNA-processing protein PNO1</fullName>
    </submittedName>
</protein>
<dbReference type="InterPro" id="IPR055211">
    <property type="entry name" value="KH_PNO1_2nd"/>
</dbReference>
<dbReference type="Proteomes" id="UP000224006">
    <property type="component" value="Chromosome III"/>
</dbReference>
<sequence length="318" mass="35491">METVMAPEEAADSFVPVRRRARKRQERLMKDDAPYSAGKGDSESMDILQHVADDITLTNAPDEEQEADEVESAAPGGHSEADKTQHESSPSPSAASSASPSGLLHGGKRKELKKKPANTVRYEVRRLLVPPHRMSPLRKQWTEILEPLVTHLKLQVRMNLKRRCVELRTRVPGDAKSGDMKQAGGLGSLHNNSSLLQKGSDFVRAFLLGFEVRDAIALLRLDDLFIESFEIKDVKRLNGDHLSRCIARLNGREGKTKYAIENATRTRLVFADSRIHILGSFENIKLARHSICSLVLGAPPGKVYNHLRTVTRRLAERL</sequence>
<feature type="compositionally biased region" description="Basic residues" evidence="5">
    <location>
        <begin position="106"/>
        <end position="116"/>
    </location>
</feature>
<evidence type="ECO:0000256" key="1">
    <source>
        <dbReference type="ARBA" id="ARBA00004604"/>
    </source>
</evidence>
<dbReference type="GeneID" id="40309688"/>
<dbReference type="KEGG" id="bbes:BESB_047580"/>
<evidence type="ECO:0000313" key="8">
    <source>
        <dbReference type="Proteomes" id="UP000224006"/>
    </source>
</evidence>
<dbReference type="EMBL" id="NWUJ01000003">
    <property type="protein sequence ID" value="PFH36566.1"/>
    <property type="molecule type" value="Genomic_DNA"/>
</dbReference>
<organism evidence="7 8">
    <name type="scientific">Besnoitia besnoiti</name>
    <name type="common">Apicomplexan protozoan</name>
    <dbReference type="NCBI Taxonomy" id="94643"/>
    <lineage>
        <taxon>Eukaryota</taxon>
        <taxon>Sar</taxon>
        <taxon>Alveolata</taxon>
        <taxon>Apicomplexa</taxon>
        <taxon>Conoidasida</taxon>
        <taxon>Coccidia</taxon>
        <taxon>Eucoccidiorida</taxon>
        <taxon>Eimeriorina</taxon>
        <taxon>Sarcocystidae</taxon>
        <taxon>Besnoitia</taxon>
    </lineage>
</organism>
<dbReference type="AlphaFoldDB" id="A0A2A9MKP4"/>
<dbReference type="CDD" id="cd22392">
    <property type="entry name" value="KH-I_PNO1_rpt2"/>
    <property type="match status" value="1"/>
</dbReference>
<dbReference type="Pfam" id="PF22891">
    <property type="entry name" value="KH_PNO1_2nd"/>
    <property type="match status" value="1"/>
</dbReference>
<comment type="caution">
    <text evidence="7">The sequence shown here is derived from an EMBL/GenBank/DDBJ whole genome shotgun (WGS) entry which is preliminary data.</text>
</comment>
<dbReference type="STRING" id="94643.A0A2A9MKP4"/>
<dbReference type="InterPro" id="IPR004087">
    <property type="entry name" value="KH_dom"/>
</dbReference>
<name>A0A2A9MKP4_BESBE</name>
<evidence type="ECO:0000259" key="6">
    <source>
        <dbReference type="SMART" id="SM00322"/>
    </source>
</evidence>
<dbReference type="SUPFAM" id="SSF54791">
    <property type="entry name" value="Eukaryotic type KH-domain (KH-domain type I)"/>
    <property type="match status" value="1"/>
</dbReference>